<feature type="non-terminal residue" evidence="1">
    <location>
        <position position="1"/>
    </location>
</feature>
<dbReference type="InterPro" id="IPR036280">
    <property type="entry name" value="Multihaem_cyt_sf"/>
</dbReference>
<accession>A0A382GGB3</accession>
<reference evidence="1" key="1">
    <citation type="submission" date="2018-05" db="EMBL/GenBank/DDBJ databases">
        <authorList>
            <person name="Lanie J.A."/>
            <person name="Ng W.-L."/>
            <person name="Kazmierczak K.M."/>
            <person name="Andrzejewski T.M."/>
            <person name="Davidsen T.M."/>
            <person name="Wayne K.J."/>
            <person name="Tettelin H."/>
            <person name="Glass J.I."/>
            <person name="Rusch D."/>
            <person name="Podicherti R."/>
            <person name="Tsui H.-C.T."/>
            <person name="Winkler M.E."/>
        </authorList>
    </citation>
    <scope>NUCLEOTIDE SEQUENCE</scope>
</reference>
<evidence type="ECO:0008006" key="2">
    <source>
        <dbReference type="Google" id="ProtNLM"/>
    </source>
</evidence>
<name>A0A382GGB3_9ZZZZ</name>
<dbReference type="AlphaFoldDB" id="A0A382GGB3"/>
<protein>
    <recommendedName>
        <fullName evidence="2">Cytochrome c-552/4 domain-containing protein</fullName>
    </recommendedName>
</protein>
<evidence type="ECO:0000313" key="1">
    <source>
        <dbReference type="EMBL" id="SVB73677.1"/>
    </source>
</evidence>
<gene>
    <name evidence="1" type="ORF">METZ01_LOCUS226531</name>
</gene>
<organism evidence="1">
    <name type="scientific">marine metagenome</name>
    <dbReference type="NCBI Taxonomy" id="408172"/>
    <lineage>
        <taxon>unclassified sequences</taxon>
        <taxon>metagenomes</taxon>
        <taxon>ecological metagenomes</taxon>
    </lineage>
</organism>
<dbReference type="SUPFAM" id="SSF48695">
    <property type="entry name" value="Multiheme cytochromes"/>
    <property type="match status" value="1"/>
</dbReference>
<sequence length="381" mass="42520">RELSPSARGLADQALPVTSVFATSYKKHDGYLLTTRGNPFGNVVKDGKEVILHSATGNDFKVPILKQLAKENAWKSSNAMVAMARVKKHVQNLECYACHSSWVPQCYGCHVQVNYGKDKNGKPYMDTDWIRGGTERFINGQTIESPLGTHGKKSPGKVFESRSYTRWEDPVLGINGEGRVTPLMPGCQIAFTVIDREGKAVALNQVSLSKDEQLELGQERTPTGLDMAPVQPHSSQRKARTCESCHNNPKAMGYGISGGVFQTRYTEDIIEDLINQKTGKPIPGRIQIQIPKIEEMDFDWSTIIKDGQQVQTVGTHWPLSRSLPKEVRNAMKRTGLCMGCHREMTNYQIWSKVSEAGQLNDKEHIELMNKMIKAYAEVLGK</sequence>
<proteinExistence type="predicted"/>
<dbReference type="EMBL" id="UINC01055140">
    <property type="protein sequence ID" value="SVB73677.1"/>
    <property type="molecule type" value="Genomic_DNA"/>
</dbReference>